<dbReference type="OrthoDB" id="8913288at2"/>
<gene>
    <name evidence="1" type="ORF">FN976_06885</name>
</gene>
<reference evidence="1 2" key="1">
    <citation type="submission" date="2019-07" db="EMBL/GenBank/DDBJ databases">
        <title>Caenimonas sedimenti sp. nov., isolated from activated sludge.</title>
        <authorList>
            <person name="Xu J."/>
        </authorList>
    </citation>
    <scope>NUCLEOTIDE SEQUENCE [LARGE SCALE GENOMIC DNA]</scope>
    <source>
        <strain evidence="1 2">HX-9-20</strain>
    </source>
</reference>
<accession>A0A562ZV04</accession>
<sequence>MSPGVAPLDGVRAVFWQAYRHLFPPHSLAGQTPNGSIVISWSVVDDPHASHPYAAPVLLRLDEGLVDLMASSDAGQRRRIAQTHEPTLREGLRGYDPFARIPNARVVSLG</sequence>
<evidence type="ECO:0000313" key="1">
    <source>
        <dbReference type="EMBL" id="TWO72420.1"/>
    </source>
</evidence>
<dbReference type="RefSeq" id="WP_145892244.1">
    <property type="nucleotide sequence ID" value="NZ_VOBQ01000004.1"/>
</dbReference>
<dbReference type="EMBL" id="VOBQ01000004">
    <property type="protein sequence ID" value="TWO72420.1"/>
    <property type="molecule type" value="Genomic_DNA"/>
</dbReference>
<organism evidence="1 2">
    <name type="scientific">Caenimonas sedimenti</name>
    <dbReference type="NCBI Taxonomy" id="2596921"/>
    <lineage>
        <taxon>Bacteria</taxon>
        <taxon>Pseudomonadati</taxon>
        <taxon>Pseudomonadota</taxon>
        <taxon>Betaproteobacteria</taxon>
        <taxon>Burkholderiales</taxon>
        <taxon>Comamonadaceae</taxon>
        <taxon>Caenimonas</taxon>
    </lineage>
</organism>
<name>A0A562ZV04_9BURK</name>
<dbReference type="AlphaFoldDB" id="A0A562ZV04"/>
<protein>
    <submittedName>
        <fullName evidence="1">Uncharacterized protein</fullName>
    </submittedName>
</protein>
<evidence type="ECO:0000313" key="2">
    <source>
        <dbReference type="Proteomes" id="UP000318199"/>
    </source>
</evidence>
<proteinExistence type="predicted"/>
<comment type="caution">
    <text evidence="1">The sequence shown here is derived from an EMBL/GenBank/DDBJ whole genome shotgun (WGS) entry which is preliminary data.</text>
</comment>
<keyword evidence="2" id="KW-1185">Reference proteome</keyword>
<dbReference type="Proteomes" id="UP000318199">
    <property type="component" value="Unassembled WGS sequence"/>
</dbReference>